<feature type="compositionally biased region" description="Polar residues" evidence="1">
    <location>
        <begin position="82"/>
        <end position="93"/>
    </location>
</feature>
<feature type="compositionally biased region" description="Basic residues" evidence="1">
    <location>
        <begin position="99"/>
        <end position="114"/>
    </location>
</feature>
<gene>
    <name evidence="2" type="ORF">CLO192961_LOCUS128840</name>
</gene>
<protein>
    <submittedName>
        <fullName evidence="2">Uncharacterized protein</fullName>
    </submittedName>
</protein>
<feature type="region of interest" description="Disordered" evidence="1">
    <location>
        <begin position="248"/>
        <end position="270"/>
    </location>
</feature>
<dbReference type="EMBL" id="CABFNS010000713">
    <property type="protein sequence ID" value="VUC23900.1"/>
    <property type="molecule type" value="Genomic_DNA"/>
</dbReference>
<evidence type="ECO:0000313" key="2">
    <source>
        <dbReference type="EMBL" id="VUC23900.1"/>
    </source>
</evidence>
<keyword evidence="3" id="KW-1185">Reference proteome</keyword>
<accession>A0ABY6TYR9</accession>
<sequence>MNPCAASFNPGDAYGDAPQAAIGRDLNKKNFHGLASITPPDEREILISSGKSLQDENQNLLGHKHQAAYEDMDSPILPSPAGSPSKNGFASTASSNSGHRSKRSGRSRNFHLPKRASTPFPATNHTLAGRSSLTTSTTIPTSPPDGASSNELLFRSEDQPIRNDHLPFYPIDTTMEFQESVLQSELYAPHDQESFYVQQDPHFFGLPFPFLFEQAAFQPSAGTTGALPGSGVMNSFFTEAPPGFISMTKSKSKPPLFGQEKLGQTSSRSLLAVSPDLKRPKYKLVETTPNRPRTWKDKKPKVSDIIESAKARKAAELTNAPSLAQEASPLEYEETDVDSDLPLSTHPATSQTARPQLGDGIANAINLLIQQRLPPANAPTAPASFRRPKSAAQRPSSLSAQPADAGTWSQSKRWVSKETKERAAFQKMKFHLQYMGADKSPAVPQTPAELTAFRLETTSIKTRKLTRDIFKRQELSQRKKEAQGDDAAKPRPKPMLFNDKKFDDVLSPFFPTYSWFNKSQPGGEAQAKWPTMADFKEHGDHRAPKHGRYFPLPRIDVVENPTQDHSDGQMSSLETGIKQEKGTVKYDSRFILPVYSNFFHHQNAPEDEQEDLPEDWEEAKMPPSFYHFVESIYNRDKEEEETVKFKQEEGISSAGHGSSN</sequence>
<proteinExistence type="predicted"/>
<feature type="region of interest" description="Disordered" evidence="1">
    <location>
        <begin position="639"/>
        <end position="660"/>
    </location>
</feature>
<feature type="region of interest" description="Disordered" evidence="1">
    <location>
        <begin position="375"/>
        <end position="415"/>
    </location>
</feature>
<dbReference type="Proteomes" id="UP000766486">
    <property type="component" value="Unassembled WGS sequence"/>
</dbReference>
<evidence type="ECO:0000256" key="1">
    <source>
        <dbReference type="SAM" id="MobiDB-lite"/>
    </source>
</evidence>
<feature type="compositionally biased region" description="Basic and acidic residues" evidence="1">
    <location>
        <begin position="639"/>
        <end position="649"/>
    </location>
</feature>
<reference evidence="2 3" key="1">
    <citation type="submission" date="2019-06" db="EMBL/GenBank/DDBJ databases">
        <authorList>
            <person name="Broberg M."/>
        </authorList>
    </citation>
    <scope>NUCLEOTIDE SEQUENCE [LARGE SCALE GENOMIC DNA]</scope>
</reference>
<feature type="region of interest" description="Disordered" evidence="1">
    <location>
        <begin position="471"/>
        <end position="497"/>
    </location>
</feature>
<feature type="region of interest" description="Disordered" evidence="1">
    <location>
        <begin position="72"/>
        <end position="151"/>
    </location>
</feature>
<organism evidence="2 3">
    <name type="scientific">Bionectria ochroleuca</name>
    <name type="common">Gliocladium roseum</name>
    <dbReference type="NCBI Taxonomy" id="29856"/>
    <lineage>
        <taxon>Eukaryota</taxon>
        <taxon>Fungi</taxon>
        <taxon>Dikarya</taxon>
        <taxon>Ascomycota</taxon>
        <taxon>Pezizomycotina</taxon>
        <taxon>Sordariomycetes</taxon>
        <taxon>Hypocreomycetidae</taxon>
        <taxon>Hypocreales</taxon>
        <taxon>Bionectriaceae</taxon>
        <taxon>Clonostachys</taxon>
    </lineage>
</organism>
<feature type="compositionally biased region" description="Basic and acidic residues" evidence="1">
    <location>
        <begin position="471"/>
        <end position="489"/>
    </location>
</feature>
<feature type="compositionally biased region" description="Low complexity" evidence="1">
    <location>
        <begin position="131"/>
        <end position="140"/>
    </location>
</feature>
<comment type="caution">
    <text evidence="2">The sequence shown here is derived from an EMBL/GenBank/DDBJ whole genome shotgun (WGS) entry which is preliminary data.</text>
</comment>
<feature type="region of interest" description="Disordered" evidence="1">
    <location>
        <begin position="313"/>
        <end position="355"/>
    </location>
</feature>
<name>A0ABY6TYR9_BIOOC</name>
<evidence type="ECO:0000313" key="3">
    <source>
        <dbReference type="Proteomes" id="UP000766486"/>
    </source>
</evidence>